<evidence type="ECO:0000313" key="2">
    <source>
        <dbReference type="Proteomes" id="UP000518266"/>
    </source>
</evidence>
<dbReference type="Proteomes" id="UP000518266">
    <property type="component" value="Unassembled WGS sequence"/>
</dbReference>
<protein>
    <submittedName>
        <fullName evidence="1">Uncharacterized protein</fullName>
    </submittedName>
</protein>
<dbReference type="OrthoDB" id="413122at2759"/>
<evidence type="ECO:0000313" key="1">
    <source>
        <dbReference type="EMBL" id="KAF3853925.1"/>
    </source>
</evidence>
<organism evidence="1 2">
    <name type="scientific">Dissostichus mawsoni</name>
    <name type="common">Antarctic cod</name>
    <dbReference type="NCBI Taxonomy" id="36200"/>
    <lineage>
        <taxon>Eukaryota</taxon>
        <taxon>Metazoa</taxon>
        <taxon>Chordata</taxon>
        <taxon>Craniata</taxon>
        <taxon>Vertebrata</taxon>
        <taxon>Euteleostomi</taxon>
        <taxon>Actinopterygii</taxon>
        <taxon>Neopterygii</taxon>
        <taxon>Teleostei</taxon>
        <taxon>Neoteleostei</taxon>
        <taxon>Acanthomorphata</taxon>
        <taxon>Eupercaria</taxon>
        <taxon>Perciformes</taxon>
        <taxon>Notothenioidei</taxon>
        <taxon>Nototheniidae</taxon>
        <taxon>Dissostichus</taxon>
    </lineage>
</organism>
<sequence>MLNSSYTRRAYPFHRSPAGATEQRLLPSFGPRESELILGRASYTPKRWHLWIDNREREYTHLVKQSKMYLDKCILQTRDVKLEESGHLMGEEESKMEKTAHSIIGKSPFTQAFQVRRDQAQCDILSDDAVHVKNHYLCPGVIDALLKNYMGIFPLWSGLLLGDLSRHRKGTSKKDGSHKTRDTNCHVELWFGLVKHSILLKKST</sequence>
<accession>A0A7J5YWN0</accession>
<gene>
    <name evidence="1" type="ORF">F7725_014613</name>
</gene>
<comment type="caution">
    <text evidence="1">The sequence shown here is derived from an EMBL/GenBank/DDBJ whole genome shotgun (WGS) entry which is preliminary data.</text>
</comment>
<name>A0A7J5YWN0_DISMA</name>
<dbReference type="AlphaFoldDB" id="A0A7J5YWN0"/>
<proteinExistence type="predicted"/>
<dbReference type="EMBL" id="JAAKFY010000008">
    <property type="protein sequence ID" value="KAF3853925.1"/>
    <property type="molecule type" value="Genomic_DNA"/>
</dbReference>
<reference evidence="1 2" key="1">
    <citation type="submission" date="2020-03" db="EMBL/GenBank/DDBJ databases">
        <title>Dissostichus mawsoni Genome sequencing and assembly.</title>
        <authorList>
            <person name="Park H."/>
        </authorList>
    </citation>
    <scope>NUCLEOTIDE SEQUENCE [LARGE SCALE GENOMIC DNA]</scope>
    <source>
        <strain evidence="1">DM0001</strain>
        <tissue evidence="1">Muscle</tissue>
    </source>
</reference>
<keyword evidence="2" id="KW-1185">Reference proteome</keyword>